<dbReference type="PRINTS" id="PR00741">
    <property type="entry name" value="GLHYDRLASE29"/>
</dbReference>
<evidence type="ECO:0000256" key="5">
    <source>
        <dbReference type="ARBA" id="ARBA00022801"/>
    </source>
</evidence>
<evidence type="ECO:0000259" key="8">
    <source>
        <dbReference type="Pfam" id="PF01120"/>
    </source>
</evidence>
<keyword evidence="10" id="KW-1185">Reference proteome</keyword>
<dbReference type="SMART" id="SM00812">
    <property type="entry name" value="Alpha_L_fucos"/>
    <property type="match status" value="1"/>
</dbReference>
<comment type="similarity">
    <text evidence="2">Belongs to the glycosyl hydrolase 29 family.</text>
</comment>
<dbReference type="PANTHER" id="PTHR10030">
    <property type="entry name" value="ALPHA-L-FUCOSIDASE"/>
    <property type="match status" value="1"/>
</dbReference>
<accession>A0A6C2U3J2</accession>
<evidence type="ECO:0000256" key="3">
    <source>
        <dbReference type="ARBA" id="ARBA00012662"/>
    </source>
</evidence>
<dbReference type="Gene3D" id="3.20.20.80">
    <property type="entry name" value="Glycosidases"/>
    <property type="match status" value="1"/>
</dbReference>
<dbReference type="GO" id="GO:0006004">
    <property type="term" value="P:fucose metabolic process"/>
    <property type="evidence" value="ECO:0007669"/>
    <property type="project" value="InterPro"/>
</dbReference>
<evidence type="ECO:0000256" key="4">
    <source>
        <dbReference type="ARBA" id="ARBA00022729"/>
    </source>
</evidence>
<sequence>MADMDLQITAEAVQDDPLLLPPEKRQWYREAKIGLYIHWGLYSLTQDGEWTMFLNGIDVEVYAARAAEFTGENFDANELAELAISLGARYSYFTTRHHDGFCLYDSAASDFTSVKTAAKRDFVREYLDAFRAKGLRPALYYSPMDWRFPGYFFPHMYHRSALAMKEQGYAQVRELMGNYGEIPVLWYDGGWLAHGGLHFSMKTGWHGREPGTPGDQGQWLWEPEKLNAMVRGLQPDAMINPRSGWQGDFDTYEAGQLYRFLDENKIQNDRPWEGCDALNEWWSHVPGIQEGRGTDHWIRTVSRVVCRGGNMMVNIGPKGDGSLDPEHTKIFHETGEWIRANGEAVYGTQGGPFEPGEWGGASCKGDEVFLHVLEWPEAGLVLPDVGLEFASAEKVVDGLQVELVQDDGCMRLVRPAGVEPVVTVVRMRKKT</sequence>
<reference evidence="9 10" key="1">
    <citation type="submission" date="2019-04" db="EMBL/GenBank/DDBJ databases">
        <authorList>
            <person name="Van Vliet M D."/>
        </authorList>
    </citation>
    <scope>NUCLEOTIDE SEQUENCE [LARGE SCALE GENOMIC DNA]</scope>
    <source>
        <strain evidence="9 10">F1</strain>
    </source>
</reference>
<dbReference type="InterPro" id="IPR016286">
    <property type="entry name" value="FUC_metazoa-typ"/>
</dbReference>
<name>A0A6C2U3J2_PONDE</name>
<evidence type="ECO:0000256" key="2">
    <source>
        <dbReference type="ARBA" id="ARBA00007951"/>
    </source>
</evidence>
<evidence type="ECO:0000313" key="9">
    <source>
        <dbReference type="EMBL" id="VGO14194.1"/>
    </source>
</evidence>
<dbReference type="SUPFAM" id="SSF51445">
    <property type="entry name" value="(Trans)glycosidases"/>
    <property type="match status" value="1"/>
</dbReference>
<dbReference type="EC" id="3.2.1.51" evidence="3"/>
<evidence type="ECO:0000256" key="6">
    <source>
        <dbReference type="ARBA" id="ARBA00023295"/>
    </source>
</evidence>
<dbReference type="PIRSF" id="PIRSF001092">
    <property type="entry name" value="Alpha-L-fucosidase"/>
    <property type="match status" value="1"/>
</dbReference>
<keyword evidence="5" id="KW-0378">Hydrolase</keyword>
<dbReference type="GO" id="GO:0005764">
    <property type="term" value="C:lysosome"/>
    <property type="evidence" value="ECO:0007669"/>
    <property type="project" value="TreeGrafter"/>
</dbReference>
<evidence type="ECO:0000256" key="1">
    <source>
        <dbReference type="ARBA" id="ARBA00004071"/>
    </source>
</evidence>
<keyword evidence="4" id="KW-0732">Signal</keyword>
<dbReference type="InterPro" id="IPR057739">
    <property type="entry name" value="Glyco_hydro_29_N"/>
</dbReference>
<dbReference type="AlphaFoldDB" id="A0A6C2U3J2"/>
<dbReference type="Proteomes" id="UP000366872">
    <property type="component" value="Unassembled WGS sequence"/>
</dbReference>
<organism evidence="9 10">
    <name type="scientific">Pontiella desulfatans</name>
    <dbReference type="NCBI Taxonomy" id="2750659"/>
    <lineage>
        <taxon>Bacteria</taxon>
        <taxon>Pseudomonadati</taxon>
        <taxon>Kiritimatiellota</taxon>
        <taxon>Kiritimatiellia</taxon>
        <taxon>Kiritimatiellales</taxon>
        <taxon>Pontiellaceae</taxon>
        <taxon>Pontiella</taxon>
    </lineage>
</organism>
<evidence type="ECO:0000256" key="7">
    <source>
        <dbReference type="PIRSR" id="PIRSR001092-1"/>
    </source>
</evidence>
<feature type="domain" description="Glycoside hydrolase family 29 N-terminal" evidence="8">
    <location>
        <begin position="25"/>
        <end position="343"/>
    </location>
</feature>
<dbReference type="GO" id="GO:0016139">
    <property type="term" value="P:glycoside catabolic process"/>
    <property type="evidence" value="ECO:0007669"/>
    <property type="project" value="TreeGrafter"/>
</dbReference>
<gene>
    <name evidence="9" type="ORF">PDESU_02753</name>
</gene>
<dbReference type="InterPro" id="IPR017853">
    <property type="entry name" value="GH"/>
</dbReference>
<dbReference type="Pfam" id="PF01120">
    <property type="entry name" value="Alpha_L_fucos"/>
    <property type="match status" value="1"/>
</dbReference>
<dbReference type="EMBL" id="CAAHFG010000001">
    <property type="protein sequence ID" value="VGO14194.1"/>
    <property type="molecule type" value="Genomic_DNA"/>
</dbReference>
<dbReference type="InterPro" id="IPR000933">
    <property type="entry name" value="Glyco_hydro_29"/>
</dbReference>
<dbReference type="PANTHER" id="PTHR10030:SF37">
    <property type="entry name" value="ALPHA-L-FUCOSIDASE-RELATED"/>
    <property type="match status" value="1"/>
</dbReference>
<keyword evidence="6" id="KW-0326">Glycosidase</keyword>
<protein>
    <recommendedName>
        <fullName evidence="3">alpha-L-fucosidase</fullName>
        <ecNumber evidence="3">3.2.1.51</ecNumber>
    </recommendedName>
</protein>
<comment type="function">
    <text evidence="1">Alpha-L-fucosidase is responsible for hydrolyzing the alpha-1,6-linked fucose joined to the reducing-end N-acetylglucosamine of the carbohydrate moieties of glycoproteins.</text>
</comment>
<dbReference type="RefSeq" id="WP_136079695.1">
    <property type="nucleotide sequence ID" value="NZ_CAAHFG010000001.1"/>
</dbReference>
<proteinExistence type="inferred from homology"/>
<dbReference type="GO" id="GO:0004560">
    <property type="term" value="F:alpha-L-fucosidase activity"/>
    <property type="evidence" value="ECO:0007669"/>
    <property type="project" value="InterPro"/>
</dbReference>
<evidence type="ECO:0000313" key="10">
    <source>
        <dbReference type="Proteomes" id="UP000366872"/>
    </source>
</evidence>
<feature type="site" description="May be important for catalysis" evidence="7">
    <location>
        <position position="275"/>
    </location>
</feature>